<feature type="region of interest" description="Disordered" evidence="1">
    <location>
        <begin position="352"/>
        <end position="406"/>
    </location>
</feature>
<name>A0AAD7HSM7_9AGAR</name>
<proteinExistence type="predicted"/>
<gene>
    <name evidence="2" type="ORF">DFH07DRAFT_970192</name>
</gene>
<evidence type="ECO:0000313" key="2">
    <source>
        <dbReference type="EMBL" id="KAJ7727435.1"/>
    </source>
</evidence>
<evidence type="ECO:0000256" key="1">
    <source>
        <dbReference type="SAM" id="MobiDB-lite"/>
    </source>
</evidence>
<dbReference type="Proteomes" id="UP001215280">
    <property type="component" value="Unassembled WGS sequence"/>
</dbReference>
<organism evidence="2 3">
    <name type="scientific">Mycena maculata</name>
    <dbReference type="NCBI Taxonomy" id="230809"/>
    <lineage>
        <taxon>Eukaryota</taxon>
        <taxon>Fungi</taxon>
        <taxon>Dikarya</taxon>
        <taxon>Basidiomycota</taxon>
        <taxon>Agaricomycotina</taxon>
        <taxon>Agaricomycetes</taxon>
        <taxon>Agaricomycetidae</taxon>
        <taxon>Agaricales</taxon>
        <taxon>Marasmiineae</taxon>
        <taxon>Mycenaceae</taxon>
        <taxon>Mycena</taxon>
    </lineage>
</organism>
<protein>
    <submittedName>
        <fullName evidence="2">Uncharacterized protein</fullName>
    </submittedName>
</protein>
<reference evidence="2" key="1">
    <citation type="submission" date="2023-03" db="EMBL/GenBank/DDBJ databases">
        <title>Massive genome expansion in bonnet fungi (Mycena s.s.) driven by repeated elements and novel gene families across ecological guilds.</title>
        <authorList>
            <consortium name="Lawrence Berkeley National Laboratory"/>
            <person name="Harder C.B."/>
            <person name="Miyauchi S."/>
            <person name="Viragh M."/>
            <person name="Kuo A."/>
            <person name="Thoen E."/>
            <person name="Andreopoulos B."/>
            <person name="Lu D."/>
            <person name="Skrede I."/>
            <person name="Drula E."/>
            <person name="Henrissat B."/>
            <person name="Morin E."/>
            <person name="Kohler A."/>
            <person name="Barry K."/>
            <person name="LaButti K."/>
            <person name="Morin E."/>
            <person name="Salamov A."/>
            <person name="Lipzen A."/>
            <person name="Mereny Z."/>
            <person name="Hegedus B."/>
            <person name="Baldrian P."/>
            <person name="Stursova M."/>
            <person name="Weitz H."/>
            <person name="Taylor A."/>
            <person name="Grigoriev I.V."/>
            <person name="Nagy L.G."/>
            <person name="Martin F."/>
            <person name="Kauserud H."/>
        </authorList>
    </citation>
    <scope>NUCLEOTIDE SEQUENCE</scope>
    <source>
        <strain evidence="2">CBHHK188m</strain>
    </source>
</reference>
<dbReference type="EMBL" id="JARJLG010000212">
    <property type="protein sequence ID" value="KAJ7727435.1"/>
    <property type="molecule type" value="Genomic_DNA"/>
</dbReference>
<feature type="region of interest" description="Disordered" evidence="1">
    <location>
        <begin position="66"/>
        <end position="95"/>
    </location>
</feature>
<evidence type="ECO:0000313" key="3">
    <source>
        <dbReference type="Proteomes" id="UP001215280"/>
    </source>
</evidence>
<dbReference type="AlphaFoldDB" id="A0AAD7HSM7"/>
<keyword evidence="3" id="KW-1185">Reference proteome</keyword>
<accession>A0AAD7HSM7</accession>
<comment type="caution">
    <text evidence="2">The sequence shown here is derived from an EMBL/GenBank/DDBJ whole genome shotgun (WGS) entry which is preliminary data.</text>
</comment>
<sequence>MPSSSLPQSTPPSSPSRATLDNLLELVQQVTPSKSSDALRRLRRNIQARTNKVQEDVSTLKRRITDLENQTTTTTTRPRKQRKRFNRAEHADDSIPNPLTVEERAREKGRQFLIEEALFLVDSDVFTVDEDEDFDPADEFSSDKNKIQGQLLQILRYLPNDIKHLRKTDLISGVFIDGMSGQRSSISNRLRGASLPHIVDDVKPFKTSSGRFNAFATLIGYQPGTDTREPYYSKLDVPILYDRWQGKKDLKTFLRGPVLLNIHASIIRGPNGAIGLFSGKSKRPTANATLAIWMHSADTQLVEIGDETGINYRERQSYYLERILDGLANDKAWAQDLVAYWDHILFPNADAPRDGAAGNQSLEAGEDEDDFFGSVPPVERPPMPLADSSGHTIKLASPISPPQSFR</sequence>